<dbReference type="EMBL" id="BMIV01000019">
    <property type="protein sequence ID" value="GGF78142.1"/>
    <property type="molecule type" value="Genomic_DNA"/>
</dbReference>
<reference evidence="3" key="1">
    <citation type="journal article" date="2019" name="Int. J. Syst. Evol. Microbiol.">
        <title>The Global Catalogue of Microorganisms (GCM) 10K type strain sequencing project: providing services to taxonomists for standard genome sequencing and annotation.</title>
        <authorList>
            <consortium name="The Broad Institute Genomics Platform"/>
            <consortium name="The Broad Institute Genome Sequencing Center for Infectious Disease"/>
            <person name="Wu L."/>
            <person name="Ma J."/>
        </authorList>
    </citation>
    <scope>NUCLEOTIDE SEQUENCE [LARGE SCALE GENOMIC DNA]</scope>
    <source>
        <strain evidence="3">CGMCC 1.15419</strain>
    </source>
</reference>
<evidence type="ECO:0000313" key="3">
    <source>
        <dbReference type="Proteomes" id="UP000640509"/>
    </source>
</evidence>
<dbReference type="RefSeq" id="WP_188716630.1">
    <property type="nucleotide sequence ID" value="NZ_BMIV01000019.1"/>
</dbReference>
<dbReference type="Pfam" id="PF10593">
    <property type="entry name" value="Z1"/>
    <property type="match status" value="1"/>
</dbReference>
<proteinExistence type="predicted"/>
<evidence type="ECO:0000259" key="1">
    <source>
        <dbReference type="Pfam" id="PF10593"/>
    </source>
</evidence>
<dbReference type="Proteomes" id="UP000640509">
    <property type="component" value="Unassembled WGS sequence"/>
</dbReference>
<protein>
    <recommendedName>
        <fullName evidence="1">Putative endonuclease Z1 domain-containing protein</fullName>
    </recommendedName>
</protein>
<accession>A0ABQ1VMB3</accession>
<comment type="caution">
    <text evidence="2">The sequence shown here is derived from an EMBL/GenBank/DDBJ whole genome shotgun (WGS) entry which is preliminary data.</text>
</comment>
<dbReference type="InterPro" id="IPR018310">
    <property type="entry name" value="Put_endonuclease_Z1-dom"/>
</dbReference>
<organism evidence="2 3">
    <name type="scientific">Paracoccus acridae</name>
    <dbReference type="NCBI Taxonomy" id="1795310"/>
    <lineage>
        <taxon>Bacteria</taxon>
        <taxon>Pseudomonadati</taxon>
        <taxon>Pseudomonadota</taxon>
        <taxon>Alphaproteobacteria</taxon>
        <taxon>Rhodobacterales</taxon>
        <taxon>Paracoccaceae</taxon>
        <taxon>Paracoccus</taxon>
    </lineage>
</organism>
<gene>
    <name evidence="2" type="ORF">GCM10011402_33490</name>
</gene>
<name>A0ABQ1VMB3_9RHOB</name>
<feature type="domain" description="Putative endonuclease Z1" evidence="1">
    <location>
        <begin position="461"/>
        <end position="705"/>
    </location>
</feature>
<sequence>MFDILNAALAGMTAGPKKFARALEYAAEDAPGESSFSSNALLKALRDAGPGDDMLGVLRRKLAKWDNETADWAGDAPINTAMRRTVIYNRLELDDDWIALCDDRLPFQPLARPTVIATDHEQWYSPEIQASRDYYWKRYSEQLLQQGWAEDSILQLDESTSSVVERLADPTAESAYQSKGLVIGYVQSGKTANFTGVIAKAADAGYRLIIVLAGMLDVLRSQTQRRLDKELVGRELLDREYVNDPDWSEFLTHGAKPSELGAFDLARLTGPEGDYQRLALRVEALKFAPQNAALPFNHPDNLYRAPARIAVLKKNSKVVQRLLTDLTALGRQKIGAPLSQVPVLIIDDESDQASINTKKQTPGALEEERNATNQAIVDLLRLLPRSQYIGYTATPFANVFIDPASEGDIFPKDFLIALPRPIGYMGVSDFYDFEEGDDDVKPNKRDFVREVIGEDSTPKNLRAAIDSFVLAGAIKLWRSQQNPNLKFRHHTMLVHVSQLVVDQKALAGDVRKTFAKAGYDAGQGLERLATLFEDDFKPVYERRRDDQEFPTSFEELLPHLGDCLQRIGEADDAVLVVNNETKEQTPDFDKQSVWKILVGGTKLSRGYTVEGLTVSYYRRRAGAGDTLMQMGRWFGFRRGYKDLVRLYIGTKEKKSAKGSATINLYEAFGGVCRDEDLFRKDLERYASMEEPRMTPAKIPPLVPQHMLRPTAANKMRNAVIQFRNFGGQLAESTFAPQDKNLIKRNNELLATLLKGASVDLKSLQAEVRGSIRTLRVHTATFTTKRLLDFLRSYNWFDPRNREANNGHPLRLQMEFLQGKAGDHEIADWLLLSPQIKNPRALNPINGTDFDVVHRSRHELPHRFHTYNDPVHRLFAEHICGQSRLKRASEELNALRSPHRGVMIYYPITEERATSKNPKPAKPPFTVGFTLLFPKNDIKSPLGFTVRMPDKPEDAIISVP</sequence>
<keyword evidence="3" id="KW-1185">Reference proteome</keyword>
<evidence type="ECO:0000313" key="2">
    <source>
        <dbReference type="EMBL" id="GGF78142.1"/>
    </source>
</evidence>